<dbReference type="InParanoid" id="A0A2I4E162"/>
<evidence type="ECO:0000313" key="3">
    <source>
        <dbReference type="RefSeq" id="XP_018813139.2"/>
    </source>
</evidence>
<dbReference type="RefSeq" id="XP_018813139.2">
    <property type="nucleotide sequence ID" value="XM_018957594.2"/>
</dbReference>
<protein>
    <submittedName>
        <fullName evidence="3">Uncharacterized protein LOC108985332</fullName>
    </submittedName>
</protein>
<organism evidence="2 3">
    <name type="scientific">Juglans regia</name>
    <name type="common">English walnut</name>
    <dbReference type="NCBI Taxonomy" id="51240"/>
    <lineage>
        <taxon>Eukaryota</taxon>
        <taxon>Viridiplantae</taxon>
        <taxon>Streptophyta</taxon>
        <taxon>Embryophyta</taxon>
        <taxon>Tracheophyta</taxon>
        <taxon>Spermatophyta</taxon>
        <taxon>Magnoliopsida</taxon>
        <taxon>eudicotyledons</taxon>
        <taxon>Gunneridae</taxon>
        <taxon>Pentapetalae</taxon>
        <taxon>rosids</taxon>
        <taxon>fabids</taxon>
        <taxon>Fagales</taxon>
        <taxon>Juglandaceae</taxon>
        <taxon>Juglans</taxon>
    </lineage>
</organism>
<dbReference type="FunCoup" id="A0A2I4E162">
    <property type="interactions" value="56"/>
</dbReference>
<reference evidence="3" key="1">
    <citation type="submission" date="2025-08" db="UniProtKB">
        <authorList>
            <consortium name="RefSeq"/>
        </authorList>
    </citation>
    <scope>IDENTIFICATION</scope>
    <source>
        <tissue evidence="3">Leaves</tissue>
    </source>
</reference>
<accession>A0A2I4E162</accession>
<dbReference type="PROSITE" id="PS52045">
    <property type="entry name" value="NEPROSIN_PEP_CD"/>
    <property type="match status" value="1"/>
</dbReference>
<keyword evidence="2" id="KW-1185">Reference proteome</keyword>
<proteinExistence type="predicted"/>
<dbReference type="Proteomes" id="UP000235220">
    <property type="component" value="Chromosome 9"/>
</dbReference>
<feature type="domain" description="Neprosin PEP catalytic" evidence="1">
    <location>
        <begin position="54"/>
        <end position="295"/>
    </location>
</feature>
<dbReference type="InterPro" id="IPR053168">
    <property type="entry name" value="Glutamic_endopeptidase"/>
</dbReference>
<name>A0A2I4E162_JUGRE</name>
<dbReference type="OrthoDB" id="1858978at2759"/>
<dbReference type="AlphaFoldDB" id="A0A2I4E162"/>
<dbReference type="PANTHER" id="PTHR31589">
    <property type="entry name" value="PROTEIN, PUTATIVE (DUF239)-RELATED-RELATED"/>
    <property type="match status" value="1"/>
</dbReference>
<evidence type="ECO:0000313" key="2">
    <source>
        <dbReference type="Proteomes" id="UP000235220"/>
    </source>
</evidence>
<evidence type="ECO:0000259" key="1">
    <source>
        <dbReference type="PROSITE" id="PS52045"/>
    </source>
</evidence>
<dbReference type="InterPro" id="IPR004314">
    <property type="entry name" value="Neprosin"/>
</dbReference>
<gene>
    <name evidence="3" type="primary">LOC108985332</name>
</gene>
<sequence>MRSTSTGNLPVSIGLKDGGCPYGTVPIMRIDEDSLARAKMNTKMYLMSNIIDDDQEPGHHYAILQTKPDLTRKIEGIQASFSAFNAQGVDGSQHSSFRMMLSNGLDSIKTGLTVNPLLFQDNKTRLFTHVVIPLGWPVDLISVVGGKQYAIKLQVLKEYIGRGPNTTDFVWTLRFELKNDILGLWPTKVFSKLSEFGNYADWGGEVYSPLDQPSPAMGTGIRPLRHQWSTSYSAHSHFVALAYHEADLQSKFESPNETEVYESDPKLYSILDIGHRDKLIFGDYLIIYDGPGGIQSI</sequence>
<dbReference type="GeneID" id="108985332"/>
<dbReference type="KEGG" id="jre:108985332"/>
<dbReference type="Pfam" id="PF03080">
    <property type="entry name" value="Neprosin"/>
    <property type="match status" value="2"/>
</dbReference>
<dbReference type="PANTHER" id="PTHR31589:SF223">
    <property type="entry name" value="PROTEIN, PUTATIVE (DUF239)-RELATED"/>
    <property type="match status" value="1"/>
</dbReference>
<dbReference type="STRING" id="51240.A0A2I4E162"/>